<sequence length="211" mass="23631">MKPAQRIRVRETACNSTHFLVQSNMPYKTANTTATVQLVALRQLDPATHALCDTLRQEAGRCWSEMVQAHVAAREQGVWLAEADLNALTKGHRYALHSQSIQFLAQQLLANVATARQNRAAGKGDVNYPYRAKAYQTVVWKGQWIRVVDGQLVLPNGRKQRDLVLSLPERFRAAHIRQVALVWRADHFQLAIPIEGPPDPPERAHGLHAGV</sequence>
<keyword evidence="2" id="KW-1185">Reference proteome</keyword>
<dbReference type="EMBL" id="LJCR01001415">
    <property type="protein sequence ID" value="KPV50399.1"/>
    <property type="molecule type" value="Genomic_DNA"/>
</dbReference>
<reference evidence="1 2" key="1">
    <citation type="submission" date="2015-09" db="EMBL/GenBank/DDBJ databases">
        <title>Draft genome sequence of Kouleothrix aurantiaca JCM 19913.</title>
        <authorList>
            <person name="Hemp J."/>
        </authorList>
    </citation>
    <scope>NUCLEOTIDE SEQUENCE [LARGE SCALE GENOMIC DNA]</scope>
    <source>
        <strain evidence="1 2">COM-B</strain>
    </source>
</reference>
<accession>A0A0P9H8W4</accession>
<organism evidence="1 2">
    <name type="scientific">Kouleothrix aurantiaca</name>
    <dbReference type="NCBI Taxonomy" id="186479"/>
    <lineage>
        <taxon>Bacteria</taxon>
        <taxon>Bacillati</taxon>
        <taxon>Chloroflexota</taxon>
        <taxon>Chloroflexia</taxon>
        <taxon>Chloroflexales</taxon>
        <taxon>Roseiflexineae</taxon>
        <taxon>Roseiflexaceae</taxon>
        <taxon>Kouleothrix</taxon>
    </lineage>
</organism>
<proteinExistence type="predicted"/>
<protein>
    <submittedName>
        <fullName evidence="1">Uncharacterized protein</fullName>
    </submittedName>
</protein>
<evidence type="ECO:0000313" key="1">
    <source>
        <dbReference type="EMBL" id="KPV50399.1"/>
    </source>
</evidence>
<name>A0A0P9H8W4_9CHLR</name>
<dbReference type="AlphaFoldDB" id="A0A0P9H8W4"/>
<dbReference type="Proteomes" id="UP000050509">
    <property type="component" value="Unassembled WGS sequence"/>
</dbReference>
<feature type="non-terminal residue" evidence="1">
    <location>
        <position position="211"/>
    </location>
</feature>
<gene>
    <name evidence="1" type="ORF">SE17_27175</name>
</gene>
<evidence type="ECO:0000313" key="2">
    <source>
        <dbReference type="Proteomes" id="UP000050509"/>
    </source>
</evidence>
<comment type="caution">
    <text evidence="1">The sequence shown here is derived from an EMBL/GenBank/DDBJ whole genome shotgun (WGS) entry which is preliminary data.</text>
</comment>